<evidence type="ECO:0000256" key="3">
    <source>
        <dbReference type="ARBA" id="ARBA00022630"/>
    </source>
</evidence>
<evidence type="ECO:0000313" key="9">
    <source>
        <dbReference type="Proteomes" id="UP000625551"/>
    </source>
</evidence>
<dbReference type="InterPro" id="IPR005101">
    <property type="entry name" value="Cryptochr/Photolyase_FAD-bd"/>
</dbReference>
<protein>
    <submittedName>
        <fullName evidence="8">Deoxyribodipyrimidine photo-lyase</fullName>
    </submittedName>
</protein>
<keyword evidence="4 6" id="KW-0274">FAD</keyword>
<dbReference type="PANTHER" id="PTHR11455:SF9">
    <property type="entry name" value="CRYPTOCHROME CIRCADIAN CLOCK 5 ISOFORM X1"/>
    <property type="match status" value="1"/>
</dbReference>
<dbReference type="EMBL" id="JACXAJ010000004">
    <property type="protein sequence ID" value="MBD1397670.1"/>
    <property type="molecule type" value="Genomic_DNA"/>
</dbReference>
<evidence type="ECO:0000256" key="1">
    <source>
        <dbReference type="ARBA" id="ARBA00001932"/>
    </source>
</evidence>
<dbReference type="InterPro" id="IPR014729">
    <property type="entry name" value="Rossmann-like_a/b/a_fold"/>
</dbReference>
<dbReference type="InterPro" id="IPR018394">
    <property type="entry name" value="DNA_photolyase_1_CS_C"/>
</dbReference>
<dbReference type="SUPFAM" id="SSF48173">
    <property type="entry name" value="Cryptochrome/photolyase FAD-binding domain"/>
    <property type="match status" value="1"/>
</dbReference>
<dbReference type="SUPFAM" id="SSF52425">
    <property type="entry name" value="Cryptochrome/photolyase, N-terminal domain"/>
    <property type="match status" value="1"/>
</dbReference>
<dbReference type="PROSITE" id="PS00691">
    <property type="entry name" value="DNA_PHOTOLYASES_1_2"/>
    <property type="match status" value="1"/>
</dbReference>
<comment type="cofactor">
    <cofactor evidence="1">
        <name>(6R)-5,10-methylene-5,6,7,8-tetrahydrofolate</name>
        <dbReference type="ChEBI" id="CHEBI:15636"/>
    </cofactor>
</comment>
<dbReference type="Gene3D" id="1.10.579.10">
    <property type="entry name" value="DNA Cyclobutane Dipyrimidine Photolyase, subunit A, domain 3"/>
    <property type="match status" value="1"/>
</dbReference>
<comment type="caution">
    <text evidence="8">The sequence shown here is derived from an EMBL/GenBank/DDBJ whole genome shotgun (WGS) entry which is preliminary data.</text>
</comment>
<dbReference type="Pfam" id="PF03441">
    <property type="entry name" value="FAD_binding_7"/>
    <property type="match status" value="1"/>
</dbReference>
<dbReference type="Gene3D" id="1.25.40.80">
    <property type="match status" value="1"/>
</dbReference>
<keyword evidence="9" id="KW-1185">Reference proteome</keyword>
<evidence type="ECO:0000256" key="6">
    <source>
        <dbReference type="RuleBase" id="RU004182"/>
    </source>
</evidence>
<comment type="similarity">
    <text evidence="6">Belongs to the DNA photolyase family.</text>
</comment>
<dbReference type="InterPro" id="IPR036134">
    <property type="entry name" value="Crypto/Photolyase_FAD-like_sf"/>
</dbReference>
<evidence type="ECO:0000256" key="5">
    <source>
        <dbReference type="ARBA" id="ARBA00022991"/>
    </source>
</evidence>
<organism evidence="8 9">
    <name type="scientific">Pontibacter aquaedesilientis</name>
    <dbReference type="NCBI Taxonomy" id="2766980"/>
    <lineage>
        <taxon>Bacteria</taxon>
        <taxon>Pseudomonadati</taxon>
        <taxon>Bacteroidota</taxon>
        <taxon>Cytophagia</taxon>
        <taxon>Cytophagales</taxon>
        <taxon>Hymenobacteraceae</taxon>
        <taxon>Pontibacter</taxon>
    </lineage>
</organism>
<name>A0ABR7XHC8_9BACT</name>
<evidence type="ECO:0000256" key="2">
    <source>
        <dbReference type="ARBA" id="ARBA00001974"/>
    </source>
</evidence>
<dbReference type="PROSITE" id="PS51645">
    <property type="entry name" value="PHR_CRY_ALPHA_BETA"/>
    <property type="match status" value="1"/>
</dbReference>
<evidence type="ECO:0000256" key="4">
    <source>
        <dbReference type="ARBA" id="ARBA00022827"/>
    </source>
</evidence>
<accession>A0ABR7XHC8</accession>
<dbReference type="Proteomes" id="UP000625551">
    <property type="component" value="Unassembled WGS sequence"/>
</dbReference>
<dbReference type="InterPro" id="IPR006050">
    <property type="entry name" value="DNA_photolyase_N"/>
</dbReference>
<dbReference type="RefSeq" id="WP_191183823.1">
    <property type="nucleotide sequence ID" value="NZ_JACXAJ010000004.1"/>
</dbReference>
<comment type="cofactor">
    <cofactor evidence="2">
        <name>FAD</name>
        <dbReference type="ChEBI" id="CHEBI:57692"/>
    </cofactor>
</comment>
<keyword evidence="3 6" id="KW-0285">Flavoprotein</keyword>
<dbReference type="InterPro" id="IPR002081">
    <property type="entry name" value="Cryptochrome/DNA_photolyase_1"/>
</dbReference>
<keyword evidence="5 6" id="KW-0157">Chromophore</keyword>
<sequence>MLSIFWFRRDLRLDDNAGLYEALRSDHPVLPVFIFDKLILDKLDDKQDARVTFIHETVIELRKELEAKGGTLLVRYGEPLEVLRELIKAHEMAAVYTNHDYEPYARERDNQVQELLQTEGIAFHTYKDQVIFERDEIMTGSGTPYKVYTPYKNTWLKKFKEDMVKPYPSLRHLDKLANIKAEAIPTLEEMGFRKSNLQVPKPLLSKQVLENYAAKRDLPALDATSHVSPYLRFGLISVRSLVAKALQHSDTWLQELIWREFFMQLLYHFPESATESFAPKFRHISWRNDEVDFQKWCEGKTGFPLVDAGMRQLNATGFMHNRVRMVVASFLVKDLLIDWRWGEAYFAEKLLDYEQSSNVGNWQWAAGTGADAQPYFRVFNPSSQSEKFDRDKAYMRRWVPELDTPAYPEPMVDHAMARDRAVSAFKKAIAEMPQT</sequence>
<feature type="domain" description="Photolyase/cryptochrome alpha/beta" evidence="7">
    <location>
        <begin position="1"/>
        <end position="131"/>
    </location>
</feature>
<proteinExistence type="inferred from homology"/>
<dbReference type="PANTHER" id="PTHR11455">
    <property type="entry name" value="CRYPTOCHROME"/>
    <property type="match status" value="1"/>
</dbReference>
<gene>
    <name evidence="8" type="ORF">H9Q13_10875</name>
</gene>
<dbReference type="InterPro" id="IPR036155">
    <property type="entry name" value="Crypto/Photolyase_N_sf"/>
</dbReference>
<dbReference type="Gene3D" id="3.40.50.620">
    <property type="entry name" value="HUPs"/>
    <property type="match status" value="1"/>
</dbReference>
<reference evidence="8 9" key="1">
    <citation type="submission" date="2020-09" db="EMBL/GenBank/DDBJ databases">
        <title>Genome sequencing and assembly of Pontibacter sp.</title>
        <authorList>
            <person name="Chhetri G."/>
        </authorList>
    </citation>
    <scope>NUCLEOTIDE SEQUENCE [LARGE SCALE GENOMIC DNA]</scope>
    <source>
        <strain evidence="8 9">JH31</strain>
    </source>
</reference>
<dbReference type="Pfam" id="PF00875">
    <property type="entry name" value="DNA_photolyase"/>
    <property type="match status" value="1"/>
</dbReference>
<dbReference type="PRINTS" id="PR00147">
    <property type="entry name" value="DNAPHOTLYASE"/>
</dbReference>
<evidence type="ECO:0000259" key="7">
    <source>
        <dbReference type="PROSITE" id="PS51645"/>
    </source>
</evidence>
<dbReference type="PROSITE" id="PS00394">
    <property type="entry name" value="DNA_PHOTOLYASES_1_1"/>
    <property type="match status" value="1"/>
</dbReference>
<evidence type="ECO:0000313" key="8">
    <source>
        <dbReference type="EMBL" id="MBD1397670.1"/>
    </source>
</evidence>